<protein>
    <submittedName>
        <fullName evidence="1">Uncharacterized protein</fullName>
    </submittedName>
</protein>
<dbReference type="AlphaFoldDB" id="A0A6C6Z3G5"/>
<evidence type="ECO:0000313" key="1">
    <source>
        <dbReference type="EMBL" id="ABX67856.1"/>
    </source>
</evidence>
<name>A0A6C6Z3G5_SALPB</name>
<dbReference type="Proteomes" id="UP000008556">
    <property type="component" value="Chromosome"/>
</dbReference>
<evidence type="ECO:0000313" key="2">
    <source>
        <dbReference type="Proteomes" id="UP000008556"/>
    </source>
</evidence>
<dbReference type="KEGG" id="spq:SPAB_02476"/>
<accession>A0A6C6Z3G5</accession>
<sequence>MVVSVSAQNRIVKAQFLQRTLFIVLFLYMKKEIQ</sequence>
<dbReference type="EMBL" id="CP000886">
    <property type="protein sequence ID" value="ABX67856.1"/>
    <property type="molecule type" value="Genomic_DNA"/>
</dbReference>
<organism evidence="1 2">
    <name type="scientific">Salmonella paratyphi B (strain ATCC BAA-1250 / SPB7)</name>
    <dbReference type="NCBI Taxonomy" id="1016998"/>
    <lineage>
        <taxon>Bacteria</taxon>
        <taxon>Pseudomonadati</taxon>
        <taxon>Pseudomonadota</taxon>
        <taxon>Gammaproteobacteria</taxon>
        <taxon>Enterobacterales</taxon>
        <taxon>Enterobacteriaceae</taxon>
        <taxon>Salmonella</taxon>
    </lineage>
</organism>
<gene>
    <name evidence="1" type="ordered locus">SPAB_02476</name>
</gene>
<reference evidence="1 2" key="1">
    <citation type="submission" date="2007-11" db="EMBL/GenBank/DDBJ databases">
        <authorList>
            <consortium name="The Salmonella enterica serovar Paratyphi B Genome Sequencing Project"/>
            <person name="McClelland M."/>
            <person name="Sanderson E.K."/>
            <person name="Porwollik S."/>
            <person name="Spieth J."/>
            <person name="Clifton W.S."/>
            <person name="Fulton R."/>
            <person name="Cordes M."/>
            <person name="Wollam A."/>
            <person name="Shah N."/>
            <person name="Pepin K."/>
            <person name="Bhonagiri V."/>
            <person name="Nash W."/>
            <person name="Johnson M."/>
            <person name="Thiruvilangam P."/>
            <person name="Wilson R."/>
        </authorList>
    </citation>
    <scope>NUCLEOTIDE SEQUENCE [LARGE SCALE GENOMIC DNA]</scope>
    <source>
        <strain evidence="2">ATCC BAA-1250 / SPB7</strain>
    </source>
</reference>
<proteinExistence type="predicted"/>